<accession>A0AA88AS64</accession>
<reference evidence="2" key="1">
    <citation type="submission" date="2023-07" db="EMBL/GenBank/DDBJ databases">
        <title>draft genome sequence of fig (Ficus carica).</title>
        <authorList>
            <person name="Takahashi T."/>
            <person name="Nishimura K."/>
        </authorList>
    </citation>
    <scope>NUCLEOTIDE SEQUENCE</scope>
</reference>
<evidence type="ECO:0000256" key="1">
    <source>
        <dbReference type="SAM" id="MobiDB-lite"/>
    </source>
</evidence>
<comment type="caution">
    <text evidence="2">The sequence shown here is derived from an EMBL/GenBank/DDBJ whole genome shotgun (WGS) entry which is preliminary data.</text>
</comment>
<gene>
    <name evidence="2" type="ORF">TIFTF001_015167</name>
</gene>
<dbReference type="AlphaFoldDB" id="A0AA88AS64"/>
<feature type="region of interest" description="Disordered" evidence="1">
    <location>
        <begin position="25"/>
        <end position="54"/>
    </location>
</feature>
<organism evidence="2 3">
    <name type="scientific">Ficus carica</name>
    <name type="common">Common fig</name>
    <dbReference type="NCBI Taxonomy" id="3494"/>
    <lineage>
        <taxon>Eukaryota</taxon>
        <taxon>Viridiplantae</taxon>
        <taxon>Streptophyta</taxon>
        <taxon>Embryophyta</taxon>
        <taxon>Tracheophyta</taxon>
        <taxon>Spermatophyta</taxon>
        <taxon>Magnoliopsida</taxon>
        <taxon>eudicotyledons</taxon>
        <taxon>Gunneridae</taxon>
        <taxon>Pentapetalae</taxon>
        <taxon>rosids</taxon>
        <taxon>fabids</taxon>
        <taxon>Rosales</taxon>
        <taxon>Moraceae</taxon>
        <taxon>Ficeae</taxon>
        <taxon>Ficus</taxon>
    </lineage>
</organism>
<dbReference type="EMBL" id="BTGU01000021">
    <property type="protein sequence ID" value="GMN45981.1"/>
    <property type="molecule type" value="Genomic_DNA"/>
</dbReference>
<protein>
    <submittedName>
        <fullName evidence="2">Uncharacterized protein</fullName>
    </submittedName>
</protein>
<evidence type="ECO:0000313" key="2">
    <source>
        <dbReference type="EMBL" id="GMN45981.1"/>
    </source>
</evidence>
<proteinExistence type="predicted"/>
<evidence type="ECO:0000313" key="3">
    <source>
        <dbReference type="Proteomes" id="UP001187192"/>
    </source>
</evidence>
<dbReference type="Proteomes" id="UP001187192">
    <property type="component" value="Unassembled WGS sequence"/>
</dbReference>
<keyword evidence="3" id="KW-1185">Reference proteome</keyword>
<sequence>MAEGRPPQMSRLCKGDDYAFLRSPSTAKHRPQCDAPRVSAAHHPEVGVEANNLP</sequence>
<name>A0AA88AS64_FICCA</name>